<sequence>MGGWLAGFGCLGVVVLGAVVALAGVGAGLAPTGSDTAEPSAGATPEAASTTSSEVDAQVALFHEERARIDELSLEFDGSPVAWLVADFEWLFRQDELMADPSWQQHSAQTVAAQTTTFREGLEASVAAAQARRVNASGSVSEGIVDAAGRGFVDIQWDAATTCTPSTETRRITGCIKKGDSLTVHLLPESELGEWASKFTVVHELAHVYQRADNASYLNNDGDYKALLAQGLFQGSEEVMADCYALTYYNEWSLTNGDFTTGYGHVCDENERQAIRDWAATLNAPLG</sequence>
<reference evidence="2 3" key="1">
    <citation type="submission" date="2018-03" db="EMBL/GenBank/DDBJ databases">
        <title>Genome assembly of novel Miniimonas species PCH200.</title>
        <authorList>
            <person name="Thakur V."/>
            <person name="Kumar V."/>
            <person name="Singh D."/>
        </authorList>
    </citation>
    <scope>NUCLEOTIDE SEQUENCE [LARGE SCALE GENOMIC DNA]</scope>
    <source>
        <strain evidence="2 3">PCH200</strain>
    </source>
</reference>
<protein>
    <submittedName>
        <fullName evidence="2">Uncharacterized protein</fullName>
    </submittedName>
</protein>
<dbReference type="Proteomes" id="UP000245166">
    <property type="component" value="Unassembled WGS sequence"/>
</dbReference>
<evidence type="ECO:0000313" key="2">
    <source>
        <dbReference type="EMBL" id="PWD49821.1"/>
    </source>
</evidence>
<gene>
    <name evidence="2" type="ORF">C8046_03045</name>
</gene>
<accession>A0A2U1ZS87</accession>
<evidence type="ECO:0000313" key="3">
    <source>
        <dbReference type="Proteomes" id="UP000245166"/>
    </source>
</evidence>
<name>A0A2U1ZS87_9MICO</name>
<comment type="caution">
    <text evidence="2">The sequence shown here is derived from an EMBL/GenBank/DDBJ whole genome shotgun (WGS) entry which is preliminary data.</text>
</comment>
<keyword evidence="3" id="KW-1185">Reference proteome</keyword>
<proteinExistence type="predicted"/>
<dbReference type="EMBL" id="PYHR01000002">
    <property type="protein sequence ID" value="PWD49821.1"/>
    <property type="molecule type" value="Genomic_DNA"/>
</dbReference>
<organism evidence="2 3">
    <name type="scientific">Serinibacter arcticus</name>
    <dbReference type="NCBI Taxonomy" id="1655435"/>
    <lineage>
        <taxon>Bacteria</taxon>
        <taxon>Bacillati</taxon>
        <taxon>Actinomycetota</taxon>
        <taxon>Actinomycetes</taxon>
        <taxon>Micrococcales</taxon>
        <taxon>Beutenbergiaceae</taxon>
        <taxon>Serinibacter</taxon>
    </lineage>
</organism>
<evidence type="ECO:0000256" key="1">
    <source>
        <dbReference type="SAM" id="MobiDB-lite"/>
    </source>
</evidence>
<dbReference type="AlphaFoldDB" id="A0A2U1ZS87"/>
<feature type="region of interest" description="Disordered" evidence="1">
    <location>
        <begin position="31"/>
        <end position="52"/>
    </location>
</feature>